<accession>A0A2V3IKR1</accession>
<evidence type="ECO:0008006" key="5">
    <source>
        <dbReference type="Google" id="ProtNLM"/>
    </source>
</evidence>
<feature type="compositionally biased region" description="Polar residues" evidence="1">
    <location>
        <begin position="203"/>
        <end position="218"/>
    </location>
</feature>
<keyword evidence="2" id="KW-0732">Signal</keyword>
<dbReference type="Proteomes" id="UP000247409">
    <property type="component" value="Unassembled WGS sequence"/>
</dbReference>
<feature type="compositionally biased region" description="Low complexity" evidence="1">
    <location>
        <begin position="127"/>
        <end position="139"/>
    </location>
</feature>
<feature type="signal peptide" evidence="2">
    <location>
        <begin position="1"/>
        <end position="22"/>
    </location>
</feature>
<evidence type="ECO:0000256" key="1">
    <source>
        <dbReference type="SAM" id="MobiDB-lite"/>
    </source>
</evidence>
<evidence type="ECO:0000313" key="4">
    <source>
        <dbReference type="Proteomes" id="UP000247409"/>
    </source>
</evidence>
<protein>
    <recommendedName>
        <fullName evidence="5">Phospholipase/carboxylesterase/thioesterase domain-containing protein</fullName>
    </recommendedName>
</protein>
<gene>
    <name evidence="3" type="ORF">BWQ96_07600</name>
</gene>
<dbReference type="EMBL" id="NBIV01000154">
    <property type="protein sequence ID" value="PXF42657.1"/>
    <property type="molecule type" value="Genomic_DNA"/>
</dbReference>
<dbReference type="Gene3D" id="3.40.50.1820">
    <property type="entry name" value="alpha/beta hydrolase"/>
    <property type="match status" value="1"/>
</dbReference>
<feature type="region of interest" description="Disordered" evidence="1">
    <location>
        <begin position="75"/>
        <end position="239"/>
    </location>
</feature>
<feature type="chain" id="PRO_5016091073" description="Phospholipase/carboxylesterase/thioesterase domain-containing protein" evidence="2">
    <location>
        <begin position="23"/>
        <end position="442"/>
    </location>
</feature>
<feature type="compositionally biased region" description="Acidic residues" evidence="1">
    <location>
        <begin position="140"/>
        <end position="153"/>
    </location>
</feature>
<reference evidence="3 4" key="1">
    <citation type="journal article" date="2018" name="Mol. Biol. Evol.">
        <title>Analysis of the draft genome of the red seaweed Gracilariopsis chorda provides insights into genome size evolution in Rhodophyta.</title>
        <authorList>
            <person name="Lee J."/>
            <person name="Yang E.C."/>
            <person name="Graf L."/>
            <person name="Yang J.H."/>
            <person name="Qiu H."/>
            <person name="Zel Zion U."/>
            <person name="Chan C.X."/>
            <person name="Stephens T.G."/>
            <person name="Weber A.P.M."/>
            <person name="Boo G.H."/>
            <person name="Boo S.M."/>
            <person name="Kim K.M."/>
            <person name="Shin Y."/>
            <person name="Jung M."/>
            <person name="Lee S.J."/>
            <person name="Yim H.S."/>
            <person name="Lee J.H."/>
            <person name="Bhattacharya D."/>
            <person name="Yoon H.S."/>
        </authorList>
    </citation>
    <scope>NUCLEOTIDE SEQUENCE [LARGE SCALE GENOMIC DNA]</scope>
    <source>
        <strain evidence="3 4">SKKU-2015</strain>
        <tissue evidence="3">Whole body</tissue>
    </source>
</reference>
<name>A0A2V3IKR1_9FLOR</name>
<feature type="compositionally biased region" description="Acidic residues" evidence="1">
    <location>
        <begin position="78"/>
        <end position="94"/>
    </location>
</feature>
<dbReference type="AlphaFoldDB" id="A0A2V3IKR1"/>
<comment type="caution">
    <text evidence="3">The sequence shown here is derived from an EMBL/GenBank/DDBJ whole genome shotgun (WGS) entry which is preliminary data.</text>
</comment>
<proteinExistence type="predicted"/>
<dbReference type="OrthoDB" id="10546636at2759"/>
<dbReference type="InterPro" id="IPR029058">
    <property type="entry name" value="AB_hydrolase_fold"/>
</dbReference>
<evidence type="ECO:0000313" key="3">
    <source>
        <dbReference type="EMBL" id="PXF42657.1"/>
    </source>
</evidence>
<organism evidence="3 4">
    <name type="scientific">Gracilariopsis chorda</name>
    <dbReference type="NCBI Taxonomy" id="448386"/>
    <lineage>
        <taxon>Eukaryota</taxon>
        <taxon>Rhodophyta</taxon>
        <taxon>Florideophyceae</taxon>
        <taxon>Rhodymeniophycidae</taxon>
        <taxon>Gracilariales</taxon>
        <taxon>Gracilariaceae</taxon>
        <taxon>Gracilariopsis</taxon>
    </lineage>
</organism>
<dbReference type="SUPFAM" id="SSF53474">
    <property type="entry name" value="alpha/beta-Hydrolases"/>
    <property type="match status" value="1"/>
</dbReference>
<evidence type="ECO:0000256" key="2">
    <source>
        <dbReference type="SAM" id="SignalP"/>
    </source>
</evidence>
<sequence>MVCRKLAFVFFTFACVFATLKAQDVSVQSEGLSALEPKTVTVRFNSTDLESIIKTLDSLFEEALIEYGKDWPLKPSVESDDAVETPESTPESDIESPMVTFSPIASVAPSQTTSMPSSRKSGRKKSLGSYYSVAPSAEVEAVEGVEETAEEESGSARIDALEESEENASSSPEPYPVAKIPQSPDVSPKPSLPAEPKYPAVTASPSAEMSDPMQASQTSEAPKKSPEPSPSASSSPAEVPLRTSVYGHKGYTDSIVLMLADSEETAEDMESFVDQLREAGFVRSKFIAVQADELWIHGEDKKKIAWYDGSKDAHGAIREAQMLRATERVMKLARGRRPTIIGFGQGGTVALTAYMRYGVDGVVSSCGGLGLLSSYPREMTKDSEGSMALVVGGDHVRSGAERMQSLGRDVVFLRTNQPKENGRFKDEVIGYVIGVLNRAIAT</sequence>
<keyword evidence="4" id="KW-1185">Reference proteome</keyword>